<comment type="caution">
    <text evidence="3">The sequence shown here is derived from an EMBL/GenBank/DDBJ whole genome shotgun (WGS) entry which is preliminary data.</text>
</comment>
<dbReference type="InterPro" id="IPR002938">
    <property type="entry name" value="FAD-bd"/>
</dbReference>
<name>A0A1E3H0P7_9HYPH</name>
<dbReference type="GO" id="GO:0016491">
    <property type="term" value="F:oxidoreductase activity"/>
    <property type="evidence" value="ECO:0007669"/>
    <property type="project" value="UniProtKB-KW"/>
</dbReference>
<reference evidence="3 4" key="1">
    <citation type="submission" date="2016-07" db="EMBL/GenBank/DDBJ databases">
        <title>Draft Genome Sequence of Methylobrevis pamukkalensis PK2.</title>
        <authorList>
            <person name="Vasilenko O.V."/>
            <person name="Doronina N.V."/>
            <person name="Shmareva M.N."/>
            <person name="Tarlachkov S.V."/>
            <person name="Mustakhimov I."/>
            <person name="Trotsenko Y.A."/>
        </authorList>
    </citation>
    <scope>NUCLEOTIDE SEQUENCE [LARGE SCALE GENOMIC DNA]</scope>
    <source>
        <strain evidence="3 4">PK2</strain>
    </source>
</reference>
<dbReference type="Gene3D" id="3.50.50.60">
    <property type="entry name" value="FAD/NAD(P)-binding domain"/>
    <property type="match status" value="2"/>
</dbReference>
<dbReference type="PRINTS" id="PR00420">
    <property type="entry name" value="RNGMNOXGNASE"/>
</dbReference>
<dbReference type="EMBL" id="MCRJ01000069">
    <property type="protein sequence ID" value="ODN69903.1"/>
    <property type="molecule type" value="Genomic_DNA"/>
</dbReference>
<evidence type="ECO:0000259" key="2">
    <source>
        <dbReference type="Pfam" id="PF01494"/>
    </source>
</evidence>
<dbReference type="OrthoDB" id="9791689at2"/>
<dbReference type="SUPFAM" id="SSF51905">
    <property type="entry name" value="FAD/NAD(P)-binding domain"/>
    <property type="match status" value="1"/>
</dbReference>
<proteinExistence type="predicted"/>
<keyword evidence="1 3" id="KW-0560">Oxidoreductase</keyword>
<evidence type="ECO:0000313" key="3">
    <source>
        <dbReference type="EMBL" id="ODN69903.1"/>
    </source>
</evidence>
<dbReference type="GO" id="GO:0071949">
    <property type="term" value="F:FAD binding"/>
    <property type="evidence" value="ECO:0007669"/>
    <property type="project" value="InterPro"/>
</dbReference>
<keyword evidence="4" id="KW-1185">Reference proteome</keyword>
<dbReference type="InterPro" id="IPR036188">
    <property type="entry name" value="FAD/NAD-bd_sf"/>
</dbReference>
<organism evidence="3 4">
    <name type="scientific">Methylobrevis pamukkalensis</name>
    <dbReference type="NCBI Taxonomy" id="1439726"/>
    <lineage>
        <taxon>Bacteria</taxon>
        <taxon>Pseudomonadati</taxon>
        <taxon>Pseudomonadota</taxon>
        <taxon>Alphaproteobacteria</taxon>
        <taxon>Hyphomicrobiales</taxon>
        <taxon>Pleomorphomonadaceae</taxon>
        <taxon>Methylobrevis</taxon>
    </lineage>
</organism>
<evidence type="ECO:0000313" key="4">
    <source>
        <dbReference type="Proteomes" id="UP000094622"/>
    </source>
</evidence>
<dbReference type="InterPro" id="IPR050631">
    <property type="entry name" value="PheA/TfdB_FAD_monoxygenase"/>
</dbReference>
<feature type="domain" description="FAD-binding" evidence="2">
    <location>
        <begin position="12"/>
        <end position="325"/>
    </location>
</feature>
<evidence type="ECO:0000256" key="1">
    <source>
        <dbReference type="ARBA" id="ARBA00023002"/>
    </source>
</evidence>
<sequence>MGEGIDDIRTGCVIAGGGPAGMMLGLLLARKGVEVIVLEKHADFLRDFRGDTIHPSTLEVMKQLGLLEDFLKRPHQKVARLSAFFGETEVPFADFSHLKVACPYVAMMPQWEFLDFLADAGRRHPSFRVMMQAKAESVVEERGRVVGIHATTADGPVFIRADLVVAADGRHSTLRAAAGLVPRELGAPIDALWLRLPRLPSDPDDTFGRFSKGRMLVMINRQDYWQCAYLIPKGGYAAVKTAGIEAFRAALAEVAPFVADRTKVITDWKDVSLLTITVNRLETWHRPGFLAIGDAAHAMSPVGGVGVNLAVQDAVASANILAEPLLSGFVGNGDLAALQRRRLFPTRVTQRLQVLAQKALFGKVFAPDAETSVPPPLRLFRRFPVLRRIPARIVGIGVRPEHVR</sequence>
<dbReference type="PANTHER" id="PTHR43476">
    <property type="entry name" value="3-(3-HYDROXY-PHENYL)PROPIONATE/3-HYDROXYCINNAMIC ACID HYDROXYLASE"/>
    <property type="match status" value="1"/>
</dbReference>
<protein>
    <submittedName>
        <fullName evidence="3">2-octaprenyl-3-methyl-6-methoxy-1,4-benzoquinol hydroxylase</fullName>
        <ecNumber evidence="3">1.14.13.-</ecNumber>
    </submittedName>
</protein>
<dbReference type="Pfam" id="PF01494">
    <property type="entry name" value="FAD_binding_3"/>
    <property type="match status" value="1"/>
</dbReference>
<dbReference type="PATRIC" id="fig|1439726.3.peg.2938"/>
<dbReference type="RefSeq" id="WP_069307293.1">
    <property type="nucleotide sequence ID" value="NZ_MCRJ01000069.1"/>
</dbReference>
<gene>
    <name evidence="3" type="primary">ubiF</name>
    <name evidence="3" type="ORF">A6302_02785</name>
</gene>
<dbReference type="PANTHER" id="PTHR43476:SF5">
    <property type="entry name" value="FAD-DEPENDENT MONOOXYGENASE"/>
    <property type="match status" value="1"/>
</dbReference>
<dbReference type="EC" id="1.14.13.-" evidence="3"/>
<accession>A0A1E3H0P7</accession>
<dbReference type="NCBIfam" id="NF004833">
    <property type="entry name" value="PRK06185.1-1"/>
    <property type="match status" value="1"/>
</dbReference>
<dbReference type="AlphaFoldDB" id="A0A1E3H0P7"/>
<dbReference type="Proteomes" id="UP000094622">
    <property type="component" value="Unassembled WGS sequence"/>
</dbReference>
<dbReference type="NCBIfam" id="NF004834">
    <property type="entry name" value="PRK06185.1-3"/>
    <property type="match status" value="1"/>
</dbReference>